<organism evidence="1 2">
    <name type="scientific">Corynebacterium casei UCMA 3821</name>
    <dbReference type="NCBI Taxonomy" id="1110505"/>
    <lineage>
        <taxon>Bacteria</taxon>
        <taxon>Bacillati</taxon>
        <taxon>Actinomycetota</taxon>
        <taxon>Actinomycetes</taxon>
        <taxon>Mycobacteriales</taxon>
        <taxon>Corynebacteriaceae</taxon>
        <taxon>Corynebacterium</taxon>
    </lineage>
</organism>
<dbReference type="AlphaFoldDB" id="G7HXH7"/>
<dbReference type="EMBL" id="CAFW01000047">
    <property type="protein sequence ID" value="CCE54892.1"/>
    <property type="molecule type" value="Genomic_DNA"/>
</dbReference>
<dbReference type="Proteomes" id="UP000004840">
    <property type="component" value="Unassembled WGS sequence"/>
</dbReference>
<evidence type="ECO:0000313" key="2">
    <source>
        <dbReference type="Proteomes" id="UP000004840"/>
    </source>
</evidence>
<comment type="caution">
    <text evidence="1">The sequence shown here is derived from an EMBL/GenBank/DDBJ whole genome shotgun (WGS) entry which is preliminary data.</text>
</comment>
<protein>
    <submittedName>
        <fullName evidence="1">Uncharacterized protein</fullName>
    </submittedName>
</protein>
<name>G7HXH7_9CORY</name>
<proteinExistence type="predicted"/>
<accession>G7HXH7</accession>
<gene>
    <name evidence="1" type="ORF">CCAS_06680</name>
</gene>
<reference evidence="1 2" key="1">
    <citation type="journal article" date="2012" name="J. Bacteriol.">
        <title>Genome Sequence of Corynebacterium casei UCMA 3821, Isolated from a Smear-Ripened Cheese.</title>
        <authorList>
            <person name="Monnet C."/>
            <person name="Loux V."/>
            <person name="Bento P."/>
            <person name="Gibrat J.F."/>
            <person name="Straub C."/>
            <person name="Bonnarme P."/>
            <person name="Landaud S."/>
            <person name="Irlinger F."/>
        </authorList>
    </citation>
    <scope>NUCLEOTIDE SEQUENCE [LARGE SCALE GENOMIC DNA]</scope>
    <source>
        <strain evidence="1 2">UCMA 3821</strain>
    </source>
</reference>
<sequence length="100" mass="10996">MRIPSEAFPYQESALLEIVVAPLLVRVGELNGHPSAAFHSLSDADMEGLCAAVFFTSMISWPNKISMPPLGRLRTEIGSPRLRLSNHQLQAKPLNQPFIA</sequence>
<evidence type="ECO:0000313" key="1">
    <source>
        <dbReference type="EMBL" id="CCE54892.1"/>
    </source>
</evidence>